<evidence type="ECO:0000256" key="1">
    <source>
        <dbReference type="SAM" id="SignalP"/>
    </source>
</evidence>
<evidence type="ECO:0000313" key="3">
    <source>
        <dbReference type="Proteomes" id="UP001274896"/>
    </source>
</evidence>
<sequence length="42" mass="4800">MSSIFHCIALSVFVFLCVMLPVQEKVQRVDFYQIVPSAPRPC</sequence>
<dbReference type="Proteomes" id="UP001274896">
    <property type="component" value="Unassembled WGS sequence"/>
</dbReference>
<keyword evidence="1" id="KW-0732">Signal</keyword>
<protein>
    <submittedName>
        <fullName evidence="2">Uncharacterized protein</fullName>
    </submittedName>
</protein>
<accession>A0AAE0UQM8</accession>
<evidence type="ECO:0000313" key="2">
    <source>
        <dbReference type="EMBL" id="KAK3513497.1"/>
    </source>
</evidence>
<dbReference type="AlphaFoldDB" id="A0AAE0UQM8"/>
<comment type="caution">
    <text evidence="2">The sequence shown here is derived from an EMBL/GenBank/DDBJ whole genome shotgun (WGS) entry which is preliminary data.</text>
</comment>
<gene>
    <name evidence="2" type="ORF">QTP70_015495</name>
</gene>
<dbReference type="EMBL" id="JAUCMX010000022">
    <property type="protein sequence ID" value="KAK3513497.1"/>
    <property type="molecule type" value="Genomic_DNA"/>
</dbReference>
<name>A0AAE0UQM8_9TELE</name>
<reference evidence="2" key="1">
    <citation type="submission" date="2023-06" db="EMBL/GenBank/DDBJ databases">
        <title>Male Hemibagrus guttatus genome.</title>
        <authorList>
            <person name="Bian C."/>
        </authorList>
    </citation>
    <scope>NUCLEOTIDE SEQUENCE</scope>
    <source>
        <strain evidence="2">Male_cb2023</strain>
        <tissue evidence="2">Muscle</tissue>
    </source>
</reference>
<organism evidence="2 3">
    <name type="scientific">Hemibagrus guttatus</name>
    <dbReference type="NCBI Taxonomy" id="175788"/>
    <lineage>
        <taxon>Eukaryota</taxon>
        <taxon>Metazoa</taxon>
        <taxon>Chordata</taxon>
        <taxon>Craniata</taxon>
        <taxon>Vertebrata</taxon>
        <taxon>Euteleostomi</taxon>
        <taxon>Actinopterygii</taxon>
        <taxon>Neopterygii</taxon>
        <taxon>Teleostei</taxon>
        <taxon>Ostariophysi</taxon>
        <taxon>Siluriformes</taxon>
        <taxon>Bagridae</taxon>
        <taxon>Hemibagrus</taxon>
    </lineage>
</organism>
<feature type="chain" id="PRO_5041903829" evidence="1">
    <location>
        <begin position="25"/>
        <end position="42"/>
    </location>
</feature>
<feature type="signal peptide" evidence="1">
    <location>
        <begin position="1"/>
        <end position="24"/>
    </location>
</feature>
<keyword evidence="3" id="KW-1185">Reference proteome</keyword>
<proteinExistence type="predicted"/>